<organism evidence="2 3">
    <name type="scientific">Camelus ferus</name>
    <name type="common">Wild bactrian camel</name>
    <name type="synonym">Camelus bactrianus ferus</name>
    <dbReference type="NCBI Taxonomy" id="419612"/>
    <lineage>
        <taxon>Eukaryota</taxon>
        <taxon>Metazoa</taxon>
        <taxon>Chordata</taxon>
        <taxon>Craniata</taxon>
        <taxon>Vertebrata</taxon>
        <taxon>Euteleostomi</taxon>
        <taxon>Mammalia</taxon>
        <taxon>Eutheria</taxon>
        <taxon>Laurasiatheria</taxon>
        <taxon>Artiodactyla</taxon>
        <taxon>Tylopoda</taxon>
        <taxon>Camelidae</taxon>
        <taxon>Camelus</taxon>
    </lineage>
</organism>
<dbReference type="RefSeq" id="XP_032326722.1">
    <property type="nucleotide sequence ID" value="XM_032470831.1"/>
</dbReference>
<gene>
    <name evidence="3" type="primary">LOC102504147</name>
</gene>
<name>A0A8B8SBC5_CAMFR</name>
<evidence type="ECO:0000256" key="1">
    <source>
        <dbReference type="SAM" id="MobiDB-lite"/>
    </source>
</evidence>
<sequence length="177" mass="19487">MEPRRQAVVTTAAPENAHLSWRQEAGLRSAQHPKRGGACDNQCGSSNINITLSETSQDFFQNIEGSIFTASLHNKWLSVLDERNAEEKITATRRFLWYSSSLRTASSSGEKTPLPSGKHAATPDKVTTGQPLESTRMTVAVIFKSPQGQYEAKCPTTTGLHTCLSTILEVPEEQKWP</sequence>
<evidence type="ECO:0000313" key="3">
    <source>
        <dbReference type="RefSeq" id="XP_032326722.1"/>
    </source>
</evidence>
<feature type="region of interest" description="Disordered" evidence="1">
    <location>
        <begin position="105"/>
        <end position="130"/>
    </location>
</feature>
<dbReference type="KEGG" id="cfr:102504147"/>
<dbReference type="AlphaFoldDB" id="A0A8B8SBC5"/>
<accession>A0A8B8SBC5</accession>
<keyword evidence="2" id="KW-1185">Reference proteome</keyword>
<evidence type="ECO:0000313" key="2">
    <source>
        <dbReference type="Proteomes" id="UP000694856"/>
    </source>
</evidence>
<proteinExistence type="predicted"/>
<reference evidence="3" key="1">
    <citation type="submission" date="2025-08" db="UniProtKB">
        <authorList>
            <consortium name="RefSeq"/>
        </authorList>
    </citation>
    <scope>IDENTIFICATION</scope>
    <source>
        <tissue evidence="3">Ear skin</tissue>
    </source>
</reference>
<protein>
    <submittedName>
        <fullName evidence="3">Uncharacterized protein LOC102504147</fullName>
    </submittedName>
</protein>
<dbReference type="GeneID" id="102504147"/>
<dbReference type="Proteomes" id="UP000694856">
    <property type="component" value="Chromosome 31"/>
</dbReference>